<reference evidence="2 4" key="1">
    <citation type="submission" date="2015-03" db="EMBL/GenBank/DDBJ databases">
        <authorList>
            <person name="Hassan Y.I."/>
            <person name="Lepp D."/>
            <person name="Zhou T."/>
        </authorList>
    </citation>
    <scope>NUCLEOTIDE SEQUENCE [LARGE SCALE GENOMIC DNA]</scope>
    <source>
        <strain evidence="2 4">DSM 17137</strain>
    </source>
</reference>
<evidence type="ECO:0000256" key="1">
    <source>
        <dbReference type="SAM" id="Phobius"/>
    </source>
</evidence>
<keyword evidence="4" id="KW-1185">Reference proteome</keyword>
<dbReference type="PATRIC" id="fig|1121477.3.peg.4118"/>
<sequence length="128" mass="14209">MAESKLAKTPRRIWPALLKGLKCRCPKCGVGKLFHHYIEVVENCPHCGERLDRYNAGLLLPFVVIMIVAHLLVFVMLEMELTGAASPLVYLAVLVPLALILPLLLLPPIKGAIVGLFWARSLSDELDR</sequence>
<evidence type="ECO:0000313" key="5">
    <source>
        <dbReference type="Proteomes" id="UP000184533"/>
    </source>
</evidence>
<gene>
    <name evidence="3" type="ORF">SAMN02745223_02750</name>
    <name evidence="2" type="ORF">VW29_14740</name>
</gene>
<feature type="transmembrane region" description="Helical" evidence="1">
    <location>
        <begin position="89"/>
        <end position="119"/>
    </location>
</feature>
<dbReference type="Pfam" id="PF06170">
    <property type="entry name" value="DUF983"/>
    <property type="match status" value="1"/>
</dbReference>
<dbReference type="EMBL" id="FQVC01000008">
    <property type="protein sequence ID" value="SHF48273.1"/>
    <property type="molecule type" value="Genomic_DNA"/>
</dbReference>
<keyword evidence="1" id="KW-1133">Transmembrane helix</keyword>
<evidence type="ECO:0000313" key="2">
    <source>
        <dbReference type="EMBL" id="KKB82818.1"/>
    </source>
</evidence>
<name>A0A0F5LKD9_9HYPH</name>
<keyword evidence="1" id="KW-0472">Membrane</keyword>
<dbReference type="OrthoDB" id="9799456at2"/>
<dbReference type="RefSeq" id="WP_046136031.1">
    <property type="nucleotide sequence ID" value="NZ_FQVC01000008.1"/>
</dbReference>
<reference evidence="3 5" key="2">
    <citation type="submission" date="2016-11" db="EMBL/GenBank/DDBJ databases">
        <authorList>
            <person name="Jaros S."/>
            <person name="Januszkiewicz K."/>
            <person name="Wedrychowicz H."/>
        </authorList>
    </citation>
    <scope>NUCLEOTIDE SEQUENCE [LARGE SCALE GENOMIC DNA]</scope>
    <source>
        <strain evidence="3 5">DSM 17137</strain>
    </source>
</reference>
<evidence type="ECO:0000313" key="4">
    <source>
        <dbReference type="Proteomes" id="UP000033608"/>
    </source>
</evidence>
<dbReference type="Proteomes" id="UP000184533">
    <property type="component" value="Unassembled WGS sequence"/>
</dbReference>
<feature type="transmembrane region" description="Helical" evidence="1">
    <location>
        <begin position="58"/>
        <end position="77"/>
    </location>
</feature>
<protein>
    <submittedName>
        <fullName evidence="3">Uncharacterized conserved protein, DUF983 family</fullName>
    </submittedName>
</protein>
<keyword evidence="1" id="KW-0812">Transmembrane</keyword>
<proteinExistence type="predicted"/>
<accession>A0A0F5LKD9</accession>
<dbReference type="STRING" id="1121477.SAMN02745223_02750"/>
<organism evidence="2 4">
    <name type="scientific">Devosia limi DSM 17137</name>
    <dbReference type="NCBI Taxonomy" id="1121477"/>
    <lineage>
        <taxon>Bacteria</taxon>
        <taxon>Pseudomonadati</taxon>
        <taxon>Pseudomonadota</taxon>
        <taxon>Alphaproteobacteria</taxon>
        <taxon>Hyphomicrobiales</taxon>
        <taxon>Devosiaceae</taxon>
        <taxon>Devosia</taxon>
    </lineage>
</organism>
<dbReference type="AlphaFoldDB" id="A0A0F5LKD9"/>
<evidence type="ECO:0000313" key="3">
    <source>
        <dbReference type="EMBL" id="SHF48273.1"/>
    </source>
</evidence>
<dbReference type="InterPro" id="IPR009325">
    <property type="entry name" value="DUF983"/>
</dbReference>
<dbReference type="EMBL" id="LAJF01000091">
    <property type="protein sequence ID" value="KKB82818.1"/>
    <property type="molecule type" value="Genomic_DNA"/>
</dbReference>
<dbReference type="Proteomes" id="UP000033608">
    <property type="component" value="Unassembled WGS sequence"/>
</dbReference>